<dbReference type="EMBL" id="LT599583">
    <property type="protein sequence ID" value="SBW81022.1"/>
    <property type="molecule type" value="Genomic_DNA"/>
</dbReference>
<reference evidence="3" key="1">
    <citation type="submission" date="2016-07" db="EMBL/GenBank/DDBJ databases">
        <authorList>
            <person name="Florea S."/>
            <person name="Webb J.S."/>
            <person name="Jaromczyk J."/>
            <person name="Schardl C.L."/>
        </authorList>
    </citation>
    <scope>NUCLEOTIDE SEQUENCE [LARGE SCALE GENOMIC DNA]</scope>
    <source>
        <strain evidence="3">1YdBTEX2</strain>
    </source>
</reference>
<dbReference type="Proteomes" id="UP000245431">
    <property type="component" value="Chromosome PVE_r1"/>
</dbReference>
<evidence type="ECO:0000259" key="1">
    <source>
        <dbReference type="Pfam" id="PF00881"/>
    </source>
</evidence>
<name>A0A1D3JYC6_PSEVE</name>
<protein>
    <submittedName>
        <fullName evidence="2">Nitroreductase</fullName>
    </submittedName>
</protein>
<dbReference type="CDD" id="cd02136">
    <property type="entry name" value="PnbA_NfnB-like"/>
    <property type="match status" value="1"/>
</dbReference>
<dbReference type="PANTHER" id="PTHR23026">
    <property type="entry name" value="NADPH NITROREDUCTASE"/>
    <property type="match status" value="1"/>
</dbReference>
<sequence length="186" mass="20205">MNVTKAIAGRRSTRDYTPEPLDEKLICRLIDAAAQAPSAMNQQPWTFTVIRDQALLERVSREARAWMLATTPAGTHSSHFQALLSEDSFQIFYHAPALVLISGNGPNQCIVEDCALAAENLMLAAYAEGLGTCWIGFAQGFLNTPQGKQALGLPAEWIPVAPIIVGHPKSVPAPIVHKTPEIHWIG</sequence>
<dbReference type="GO" id="GO:0016491">
    <property type="term" value="F:oxidoreductase activity"/>
    <property type="evidence" value="ECO:0007669"/>
    <property type="project" value="InterPro"/>
</dbReference>
<dbReference type="Pfam" id="PF00881">
    <property type="entry name" value="Nitroreductase"/>
    <property type="match status" value="1"/>
</dbReference>
<accession>A0A1D3JYC6</accession>
<dbReference type="InterPro" id="IPR050627">
    <property type="entry name" value="Nitroreductase/BluB"/>
</dbReference>
<dbReference type="AlphaFoldDB" id="A0A1D3JYC6"/>
<dbReference type="PANTHER" id="PTHR23026:SF123">
    <property type="entry name" value="NAD(P)H NITROREDUCTASE RV3131-RELATED"/>
    <property type="match status" value="1"/>
</dbReference>
<organism evidence="2 3">
    <name type="scientific">Pseudomonas veronii 1YdBTEX2</name>
    <dbReference type="NCBI Taxonomy" id="1295141"/>
    <lineage>
        <taxon>Bacteria</taxon>
        <taxon>Pseudomonadati</taxon>
        <taxon>Pseudomonadota</taxon>
        <taxon>Gammaproteobacteria</taxon>
        <taxon>Pseudomonadales</taxon>
        <taxon>Pseudomonadaceae</taxon>
        <taxon>Pseudomonas</taxon>
    </lineage>
</organism>
<dbReference type="SUPFAM" id="SSF55469">
    <property type="entry name" value="FMN-dependent nitroreductase-like"/>
    <property type="match status" value="1"/>
</dbReference>
<proteinExistence type="predicted"/>
<dbReference type="Gene3D" id="3.40.109.10">
    <property type="entry name" value="NADH Oxidase"/>
    <property type="match status" value="1"/>
</dbReference>
<dbReference type="InterPro" id="IPR000415">
    <property type="entry name" value="Nitroreductase-like"/>
</dbReference>
<feature type="domain" description="Nitroreductase" evidence="1">
    <location>
        <begin position="7"/>
        <end position="167"/>
    </location>
</feature>
<evidence type="ECO:0000313" key="2">
    <source>
        <dbReference type="EMBL" id="SBW81022.1"/>
    </source>
</evidence>
<dbReference type="InterPro" id="IPR029479">
    <property type="entry name" value="Nitroreductase"/>
</dbReference>
<evidence type="ECO:0000313" key="3">
    <source>
        <dbReference type="Proteomes" id="UP000245431"/>
    </source>
</evidence>
<gene>
    <name evidence="2" type="ORF">PVE_R1G3140</name>
</gene>
<dbReference type="RefSeq" id="WP_017845775.1">
    <property type="nucleotide sequence ID" value="NZ_AOUH01000011.1"/>
</dbReference>